<dbReference type="GO" id="GO:0003777">
    <property type="term" value="F:microtubule motor activity"/>
    <property type="evidence" value="ECO:0007669"/>
    <property type="project" value="InterPro"/>
</dbReference>
<dbReference type="GO" id="GO:0005875">
    <property type="term" value="C:microtubule associated complex"/>
    <property type="evidence" value="ECO:0007669"/>
    <property type="project" value="TreeGrafter"/>
</dbReference>
<accession>A0A2P4SEU5</accession>
<keyword evidence="1" id="KW-0175">Coiled coil</keyword>
<comment type="caution">
    <text evidence="3">The sequence shown here is derived from an EMBL/GenBank/DDBJ whole genome shotgun (WGS) entry which is preliminary data.</text>
</comment>
<proteinExistence type="predicted"/>
<protein>
    <submittedName>
        <fullName evidence="3">Uncharacterized protein</fullName>
    </submittedName>
</protein>
<dbReference type="InterPro" id="IPR027640">
    <property type="entry name" value="Kinesin-like_fam"/>
</dbReference>
<organism evidence="3 4">
    <name type="scientific">Bambusicola thoracicus</name>
    <name type="common">Chinese bamboo-partridge</name>
    <name type="synonym">Perdix thoracica</name>
    <dbReference type="NCBI Taxonomy" id="9083"/>
    <lineage>
        <taxon>Eukaryota</taxon>
        <taxon>Metazoa</taxon>
        <taxon>Chordata</taxon>
        <taxon>Craniata</taxon>
        <taxon>Vertebrata</taxon>
        <taxon>Euteleostomi</taxon>
        <taxon>Archelosauria</taxon>
        <taxon>Archosauria</taxon>
        <taxon>Dinosauria</taxon>
        <taxon>Saurischia</taxon>
        <taxon>Theropoda</taxon>
        <taxon>Coelurosauria</taxon>
        <taxon>Aves</taxon>
        <taxon>Neognathae</taxon>
        <taxon>Galloanserae</taxon>
        <taxon>Galliformes</taxon>
        <taxon>Phasianidae</taxon>
        <taxon>Perdicinae</taxon>
        <taxon>Bambusicola</taxon>
    </lineage>
</organism>
<dbReference type="Proteomes" id="UP000237246">
    <property type="component" value="Unassembled WGS sequence"/>
</dbReference>
<reference evidence="3 4" key="1">
    <citation type="submission" date="2018-01" db="EMBL/GenBank/DDBJ databases">
        <title>Comparison of the Chinese Bamboo Partridge and Red Junglefowl genome sequences highlights the importance of demography in genome evolution.</title>
        <authorList>
            <person name="Tiley G.P."/>
            <person name="Kimball R.T."/>
            <person name="Braun E.L."/>
            <person name="Burleigh J.G."/>
        </authorList>
    </citation>
    <scope>NUCLEOTIDE SEQUENCE [LARGE SCALE GENOMIC DNA]</scope>
    <source>
        <strain evidence="3">RTK389</strain>
        <tissue evidence="3">Blood</tissue>
    </source>
</reference>
<dbReference type="PANTHER" id="PTHR47969:SF30">
    <property type="entry name" value="KINESIN FAMILY MEMBER 27"/>
    <property type="match status" value="1"/>
</dbReference>
<feature type="coiled-coil region" evidence="1">
    <location>
        <begin position="110"/>
        <end position="154"/>
    </location>
</feature>
<keyword evidence="4" id="KW-1185">Reference proteome</keyword>
<dbReference type="AlphaFoldDB" id="A0A2P4SEU5"/>
<evidence type="ECO:0000313" key="3">
    <source>
        <dbReference type="EMBL" id="POI22632.1"/>
    </source>
</evidence>
<evidence type="ECO:0000256" key="2">
    <source>
        <dbReference type="SAM" id="MobiDB-lite"/>
    </source>
</evidence>
<sequence length="311" mass="36229">MKLAMNIQALQKKKQDSKKLASLSNQSEKRATELEQNIVQMKQQQTLLEKRLHEESGKKKQLETEIQRDQQQIKELQLKTEQQRKILTLQDKEIAAFKKKKNSAGTSQKSEKLEEQKKWLDEEMERILQQHRQLAELEEDLKKREAIVAKKEALLQEKSHLEIRKLRSSQALNKDSMKLSSRLSMLDQELCDKSLQLQGSTTEDRTDILEKIQVLQKERDQLLTRRNSVVEKLKEGKVLSAEEEHILFQLEEGIEALEAAIDYKNESIQSRQHLLRSSSQILSQSEDNIIGKLGALSAAELRAIFFRYFNK</sequence>
<dbReference type="PANTHER" id="PTHR47969">
    <property type="entry name" value="CHROMOSOME-ASSOCIATED KINESIN KIF4A-RELATED"/>
    <property type="match status" value="1"/>
</dbReference>
<name>A0A2P4SEU5_BAMTH</name>
<dbReference type="GO" id="GO:0007052">
    <property type="term" value="P:mitotic spindle organization"/>
    <property type="evidence" value="ECO:0007669"/>
    <property type="project" value="TreeGrafter"/>
</dbReference>
<dbReference type="OrthoDB" id="3176171at2759"/>
<dbReference type="GO" id="GO:0051231">
    <property type="term" value="P:spindle elongation"/>
    <property type="evidence" value="ECO:0007669"/>
    <property type="project" value="TreeGrafter"/>
</dbReference>
<dbReference type="EMBL" id="PPHD01056252">
    <property type="protein sequence ID" value="POI22632.1"/>
    <property type="molecule type" value="Genomic_DNA"/>
</dbReference>
<dbReference type="GO" id="GO:0007018">
    <property type="term" value="P:microtubule-based movement"/>
    <property type="evidence" value="ECO:0007669"/>
    <property type="project" value="InterPro"/>
</dbReference>
<gene>
    <name evidence="3" type="ORF">CIB84_013619</name>
</gene>
<evidence type="ECO:0000256" key="1">
    <source>
        <dbReference type="SAM" id="Coils"/>
    </source>
</evidence>
<feature type="coiled-coil region" evidence="1">
    <location>
        <begin position="205"/>
        <end position="232"/>
    </location>
</feature>
<evidence type="ECO:0000313" key="4">
    <source>
        <dbReference type="Proteomes" id="UP000237246"/>
    </source>
</evidence>
<dbReference type="Pfam" id="PF25764">
    <property type="entry name" value="KIF21A_4th"/>
    <property type="match status" value="1"/>
</dbReference>
<feature type="non-terminal residue" evidence="3">
    <location>
        <position position="311"/>
    </location>
</feature>
<feature type="region of interest" description="Disordered" evidence="2">
    <location>
        <begin position="1"/>
        <end position="30"/>
    </location>
</feature>